<comment type="caution">
    <text evidence="2">The sequence shown here is derived from an EMBL/GenBank/DDBJ whole genome shotgun (WGS) entry which is preliminary data.</text>
</comment>
<gene>
    <name evidence="2" type="ORF">BSTOLATCC_MIC59620</name>
</gene>
<sequence>MRGLILCCFTGKKPSKLHQCKVMSTRDLSEYAQPAGNQNSGKETPQKEPRRNSVELDLDNRKRKLNSPEVERRKRKSRTVSSCDAYHPLANYVFPRTKTK</sequence>
<feature type="region of interest" description="Disordered" evidence="1">
    <location>
        <begin position="29"/>
        <end position="81"/>
    </location>
</feature>
<name>A0AAU9KIH1_9CILI</name>
<feature type="compositionally biased region" description="Basic and acidic residues" evidence="1">
    <location>
        <begin position="44"/>
        <end position="60"/>
    </location>
</feature>
<dbReference type="EMBL" id="CAJZBQ010000057">
    <property type="protein sequence ID" value="CAG9333807.1"/>
    <property type="molecule type" value="Genomic_DNA"/>
</dbReference>
<protein>
    <submittedName>
        <fullName evidence="2">Uncharacterized protein</fullName>
    </submittedName>
</protein>
<organism evidence="2 3">
    <name type="scientific">Blepharisma stoltei</name>
    <dbReference type="NCBI Taxonomy" id="1481888"/>
    <lineage>
        <taxon>Eukaryota</taxon>
        <taxon>Sar</taxon>
        <taxon>Alveolata</taxon>
        <taxon>Ciliophora</taxon>
        <taxon>Postciliodesmatophora</taxon>
        <taxon>Heterotrichea</taxon>
        <taxon>Heterotrichida</taxon>
        <taxon>Blepharismidae</taxon>
        <taxon>Blepharisma</taxon>
    </lineage>
</organism>
<keyword evidence="3" id="KW-1185">Reference proteome</keyword>
<reference evidence="2" key="1">
    <citation type="submission" date="2021-09" db="EMBL/GenBank/DDBJ databases">
        <authorList>
            <consortium name="AG Swart"/>
            <person name="Singh M."/>
            <person name="Singh A."/>
            <person name="Seah K."/>
            <person name="Emmerich C."/>
        </authorList>
    </citation>
    <scope>NUCLEOTIDE SEQUENCE</scope>
    <source>
        <strain evidence="2">ATCC30299</strain>
    </source>
</reference>
<dbReference type="Proteomes" id="UP001162131">
    <property type="component" value="Unassembled WGS sequence"/>
</dbReference>
<evidence type="ECO:0000313" key="3">
    <source>
        <dbReference type="Proteomes" id="UP001162131"/>
    </source>
</evidence>
<accession>A0AAU9KIH1</accession>
<evidence type="ECO:0000313" key="2">
    <source>
        <dbReference type="EMBL" id="CAG9333807.1"/>
    </source>
</evidence>
<proteinExistence type="predicted"/>
<dbReference type="AlphaFoldDB" id="A0AAU9KIH1"/>
<evidence type="ECO:0000256" key="1">
    <source>
        <dbReference type="SAM" id="MobiDB-lite"/>
    </source>
</evidence>